<organism evidence="1 2">
    <name type="scientific">Lysinibacillus telephonicus</name>
    <dbReference type="NCBI Taxonomy" id="1714840"/>
    <lineage>
        <taxon>Bacteria</taxon>
        <taxon>Bacillati</taxon>
        <taxon>Bacillota</taxon>
        <taxon>Bacilli</taxon>
        <taxon>Bacillales</taxon>
        <taxon>Bacillaceae</taxon>
        <taxon>Lysinibacillus</taxon>
    </lineage>
</organism>
<dbReference type="EMBL" id="RXNR01000005">
    <property type="protein sequence ID" value="RTQ95614.1"/>
    <property type="molecule type" value="Genomic_DNA"/>
</dbReference>
<dbReference type="AlphaFoldDB" id="A0A3S0HNE3"/>
<dbReference type="Proteomes" id="UP000276349">
    <property type="component" value="Unassembled WGS sequence"/>
</dbReference>
<gene>
    <name evidence="1" type="ORF">EKG35_02715</name>
</gene>
<evidence type="ECO:0000313" key="2">
    <source>
        <dbReference type="Proteomes" id="UP000276349"/>
    </source>
</evidence>
<protein>
    <submittedName>
        <fullName evidence="1">Uncharacterized protein</fullName>
    </submittedName>
</protein>
<keyword evidence="2" id="KW-1185">Reference proteome</keyword>
<proteinExistence type="predicted"/>
<reference evidence="1 2" key="1">
    <citation type="submission" date="2018-12" db="EMBL/GenBank/DDBJ databases">
        <authorList>
            <person name="Yu L."/>
        </authorList>
    </citation>
    <scope>NUCLEOTIDE SEQUENCE [LARGE SCALE GENOMIC DNA]</scope>
    <source>
        <strain evidence="1 2">S5H2222</strain>
    </source>
</reference>
<comment type="caution">
    <text evidence="1">The sequence shown here is derived from an EMBL/GenBank/DDBJ whole genome shotgun (WGS) entry which is preliminary data.</text>
</comment>
<name>A0A3S0HNE3_9BACI</name>
<accession>A0A3S0HNE3</accession>
<dbReference type="OrthoDB" id="2991204at2"/>
<evidence type="ECO:0000313" key="1">
    <source>
        <dbReference type="EMBL" id="RTQ95614.1"/>
    </source>
</evidence>
<sequence length="60" mass="6759">MATKSFLTEFKFSAKSGKKIVDAIENSKTREHVLQQKVEIVRDTGSINNLMDSFLGARKN</sequence>
<dbReference type="RefSeq" id="WP_126292782.1">
    <property type="nucleotide sequence ID" value="NZ_CP155468.1"/>
</dbReference>